<dbReference type="InterPro" id="IPR050309">
    <property type="entry name" value="Type-B_Carboxylest/Lipase"/>
</dbReference>
<comment type="similarity">
    <text evidence="1 3">Belongs to the type-B carboxylesterase/lipase family.</text>
</comment>
<dbReference type="Gene3D" id="3.40.50.1820">
    <property type="entry name" value="alpha/beta hydrolase"/>
    <property type="match status" value="1"/>
</dbReference>
<evidence type="ECO:0000313" key="6">
    <source>
        <dbReference type="Proteomes" id="UP000037712"/>
    </source>
</evidence>
<dbReference type="GO" id="GO:0016787">
    <property type="term" value="F:hydrolase activity"/>
    <property type="evidence" value="ECO:0007669"/>
    <property type="project" value="UniProtKB-KW"/>
</dbReference>
<name>A0A0M8PRW3_RHORH</name>
<accession>A0A0M8PRW3</accession>
<evidence type="ECO:0000256" key="3">
    <source>
        <dbReference type="RuleBase" id="RU361235"/>
    </source>
</evidence>
<dbReference type="PATRIC" id="fig|1441923.3.peg.354"/>
<dbReference type="InterPro" id="IPR019826">
    <property type="entry name" value="Carboxylesterase_B_AS"/>
</dbReference>
<dbReference type="Pfam" id="PF00135">
    <property type="entry name" value="COesterase"/>
    <property type="match status" value="1"/>
</dbReference>
<dbReference type="InterPro" id="IPR029058">
    <property type="entry name" value="AB_hydrolase_fold"/>
</dbReference>
<dbReference type="SUPFAM" id="SSF53474">
    <property type="entry name" value="alpha/beta-Hydrolases"/>
    <property type="match status" value="1"/>
</dbReference>
<keyword evidence="2 3" id="KW-0378">Hydrolase</keyword>
<evidence type="ECO:0000259" key="4">
    <source>
        <dbReference type="Pfam" id="PF00135"/>
    </source>
</evidence>
<dbReference type="ESTHER" id="9noca-m2zch2">
    <property type="family name" value="Carb_B_Bacteria"/>
</dbReference>
<dbReference type="Proteomes" id="UP000037712">
    <property type="component" value="Unassembled WGS sequence"/>
</dbReference>
<protein>
    <recommendedName>
        <fullName evidence="3">Carboxylic ester hydrolase</fullName>
        <ecNumber evidence="3">3.1.1.-</ecNumber>
    </recommendedName>
</protein>
<comment type="caution">
    <text evidence="5">The sequence shown here is derived from an EMBL/GenBank/DDBJ whole genome shotgun (WGS) entry which is preliminary data.</text>
</comment>
<organism evidence="5 6">
    <name type="scientific">Rhodococcus rhodochrous KG-21</name>
    <dbReference type="NCBI Taxonomy" id="1441923"/>
    <lineage>
        <taxon>Bacteria</taxon>
        <taxon>Bacillati</taxon>
        <taxon>Actinomycetota</taxon>
        <taxon>Actinomycetes</taxon>
        <taxon>Mycobacteriales</taxon>
        <taxon>Nocardiaceae</taxon>
        <taxon>Rhodococcus</taxon>
    </lineage>
</organism>
<evidence type="ECO:0000313" key="5">
    <source>
        <dbReference type="EMBL" id="KOS57869.1"/>
    </source>
</evidence>
<dbReference type="PROSITE" id="PS00122">
    <property type="entry name" value="CARBOXYLESTERASE_B_1"/>
    <property type="match status" value="1"/>
</dbReference>
<dbReference type="AlphaFoldDB" id="A0A0M8PRW3"/>
<sequence length="492" mass="50911">MTDTVQTGAGAVRGTVTDGVWAFLGIPYAAAPVGPARFAAPAPAPRWEGVRDATAPGPTCPQSPYAAPAAALLGNVIEPGDECLNLSVWTPDPGASALPVMVWIHGGAFTRGSNRIESYDGRAFARDGVVLVSVNYRLGIPGFLSLDGAPDNRGMLDQIAALRWVQDNIRAFGGDPDNVTVFGESAGGMSVAALLASPAATGLFHRAVVQSGNATAAADVEDARRVTAVLAGNLGVPATAAAFGALDPGRLQSAQDDLGLELAQNPDPARWGASVVQRGLGVMSLFPTIDGEVLTSLPIDALAAGAGTDVPVLAGTTTDEFRFFLVPTGIAAAITADTLPFVLHRYGIDPAIADLYAGHRPGATPGDVLAAILTDYAFRSGTVALADAIVRGGGTARLYEFAWPSPVQDLRACHALEIAFVFDRLDVAHRLTGDRPPQSIADEMHRAWVQFATTGDPGWAPIGASRPVRVFGGEGDPVVTDPRSDELACWIG</sequence>
<dbReference type="EC" id="3.1.1.-" evidence="3"/>
<evidence type="ECO:0000256" key="2">
    <source>
        <dbReference type="ARBA" id="ARBA00022801"/>
    </source>
</evidence>
<evidence type="ECO:0000256" key="1">
    <source>
        <dbReference type="ARBA" id="ARBA00005964"/>
    </source>
</evidence>
<proteinExistence type="inferred from homology"/>
<reference evidence="5 6" key="1">
    <citation type="journal article" date="2015" name="Genome Announc.">
        <title>Draft Genome Sequence of Rhodococcus rhodochrous Strain KG-21, a Soil Isolate from Oil Fields of Krishna-Godavari Basin, India.</title>
        <authorList>
            <person name="Dawar C."/>
            <person name="Aggarwal R.K."/>
        </authorList>
    </citation>
    <scope>NUCLEOTIDE SEQUENCE [LARGE SCALE GENOMIC DNA]</scope>
    <source>
        <strain evidence="5 6">KG-21</strain>
    </source>
</reference>
<dbReference type="EMBL" id="AZYO01000002">
    <property type="protein sequence ID" value="KOS57869.1"/>
    <property type="molecule type" value="Genomic_DNA"/>
</dbReference>
<gene>
    <name evidence="5" type="ORF">Z051_01610</name>
</gene>
<dbReference type="PANTHER" id="PTHR11559">
    <property type="entry name" value="CARBOXYLESTERASE"/>
    <property type="match status" value="1"/>
</dbReference>
<feature type="domain" description="Carboxylesterase type B" evidence="4">
    <location>
        <begin position="4"/>
        <end position="457"/>
    </location>
</feature>
<dbReference type="RefSeq" id="WP_054371081.1">
    <property type="nucleotide sequence ID" value="NZ_AZYO01000002.1"/>
</dbReference>
<reference evidence="6" key="2">
    <citation type="submission" date="2015-01" db="EMBL/GenBank/DDBJ databases">
        <title>Draft genome sequence of potential hydrocarbon metabolising strain of Rhodococcus rhodochrous.</title>
        <authorList>
            <person name="Aggarwal R.K."/>
            <person name="Dawar C."/>
        </authorList>
    </citation>
    <scope>NUCLEOTIDE SEQUENCE [LARGE SCALE GENOMIC DNA]</scope>
    <source>
        <strain evidence="6">KG-21</strain>
    </source>
</reference>
<dbReference type="InterPro" id="IPR002018">
    <property type="entry name" value="CarbesteraseB"/>
</dbReference>